<dbReference type="Gene3D" id="1.10.10.10">
    <property type="entry name" value="Winged helix-like DNA-binding domain superfamily/Winged helix DNA-binding domain"/>
    <property type="match status" value="1"/>
</dbReference>
<dbReference type="GO" id="GO:0003700">
    <property type="term" value="F:DNA-binding transcription factor activity"/>
    <property type="evidence" value="ECO:0007669"/>
    <property type="project" value="InterPro"/>
</dbReference>
<accession>A0A179VFG0</accession>
<dbReference type="PANTHER" id="PTHR30346:SF28">
    <property type="entry name" value="HTH-TYPE TRANSCRIPTIONAL REGULATOR CYNR"/>
    <property type="match status" value="1"/>
</dbReference>
<dbReference type="InterPro" id="IPR005119">
    <property type="entry name" value="LysR_subst-bd"/>
</dbReference>
<feature type="domain" description="HTH lysR-type" evidence="7">
    <location>
        <begin position="14"/>
        <end position="71"/>
    </location>
</feature>
<dbReference type="GO" id="GO:0003677">
    <property type="term" value="F:DNA binding"/>
    <property type="evidence" value="ECO:0007669"/>
    <property type="project" value="UniProtKB-KW"/>
</dbReference>
<protein>
    <submittedName>
        <fullName evidence="8">LysR family transcriptional regulator</fullName>
    </submittedName>
</protein>
<dbReference type="Gene3D" id="3.40.190.10">
    <property type="entry name" value="Periplasmic binding protein-like II"/>
    <property type="match status" value="2"/>
</dbReference>
<comment type="similarity">
    <text evidence="1">Belongs to the LysR transcriptional regulatory family.</text>
</comment>
<evidence type="ECO:0000313" key="9">
    <source>
        <dbReference type="Proteomes" id="UP000186919"/>
    </source>
</evidence>
<dbReference type="Pfam" id="PF00126">
    <property type="entry name" value="HTH_1"/>
    <property type="match status" value="1"/>
</dbReference>
<dbReference type="InterPro" id="IPR000847">
    <property type="entry name" value="LysR_HTH_N"/>
</dbReference>
<keyword evidence="3" id="KW-0238">DNA-binding</keyword>
<dbReference type="PROSITE" id="PS50931">
    <property type="entry name" value="HTH_LYSR"/>
    <property type="match status" value="1"/>
</dbReference>
<keyword evidence="2" id="KW-0805">Transcription regulation</keyword>
<evidence type="ECO:0000256" key="2">
    <source>
        <dbReference type="ARBA" id="ARBA00023015"/>
    </source>
</evidence>
<gene>
    <name evidence="8" type="ORF">AWB85_00260</name>
</gene>
<dbReference type="GO" id="GO:0032993">
    <property type="term" value="C:protein-DNA complex"/>
    <property type="evidence" value="ECO:0007669"/>
    <property type="project" value="TreeGrafter"/>
</dbReference>
<sequence length="334" mass="36320">MSGMTEGSSLADLLDSRRLFQFVVAAEAPTLAAAAAQLFITQQALSSAIRQLERDLGVELFSRAQRSLQLTDAGLELYTGAKPLLAGIRVLANATRNLSDPQRAFVIGHSPAISGEEVYRIIEPAVTADPTVSITVRQVFPSTMRDGLLDGSLDLALRRGIDMPADLATDTLLYQPLRIAVVQSHPLAAQECVNIAEIAEYPIVVWAPPRHSFYTDLLVSHCRRSGFEPRLLVNPVQGTPPYTAVLAHPGHCAFVTDDPGEVYHHKVRVIEIVNPPLVPVQAVWLPHSVSTIRTKLFESVQRSAVVSTPARTEDGDTQTTSPRHSHVAHTSDVQ</sequence>
<dbReference type="InterPro" id="IPR036390">
    <property type="entry name" value="WH_DNA-bd_sf"/>
</dbReference>
<dbReference type="PRINTS" id="PR00039">
    <property type="entry name" value="HTHLYSR"/>
</dbReference>
<keyword evidence="5" id="KW-0804">Transcription</keyword>
<dbReference type="SUPFAM" id="SSF53850">
    <property type="entry name" value="Periplasmic binding protein-like II"/>
    <property type="match status" value="1"/>
</dbReference>
<dbReference type="Proteomes" id="UP000186919">
    <property type="component" value="Unassembled WGS sequence"/>
</dbReference>
<evidence type="ECO:0000313" key="8">
    <source>
        <dbReference type="EMBL" id="OAT69882.1"/>
    </source>
</evidence>
<feature type="region of interest" description="Disordered" evidence="6">
    <location>
        <begin position="303"/>
        <end position="334"/>
    </location>
</feature>
<dbReference type="AlphaFoldDB" id="A0A179VFG0"/>
<dbReference type="RefSeq" id="WP_064627033.1">
    <property type="nucleotide sequence ID" value="NZ_LQYE01000001.1"/>
</dbReference>
<keyword evidence="4" id="KW-0010">Activator</keyword>
<dbReference type="Pfam" id="PF03466">
    <property type="entry name" value="LysR_substrate"/>
    <property type="match status" value="1"/>
</dbReference>
<evidence type="ECO:0000256" key="1">
    <source>
        <dbReference type="ARBA" id="ARBA00009437"/>
    </source>
</evidence>
<name>A0A179VFG0_9MYCO</name>
<dbReference type="EMBL" id="LQYE01000001">
    <property type="protein sequence ID" value="OAT69882.1"/>
    <property type="molecule type" value="Genomic_DNA"/>
</dbReference>
<evidence type="ECO:0000256" key="6">
    <source>
        <dbReference type="SAM" id="MobiDB-lite"/>
    </source>
</evidence>
<comment type="caution">
    <text evidence="8">The sequence shown here is derived from an EMBL/GenBank/DDBJ whole genome shotgun (WGS) entry which is preliminary data.</text>
</comment>
<organism evidence="8 9">
    <name type="scientific">Mycobacteroides immunogenum</name>
    <dbReference type="NCBI Taxonomy" id="83262"/>
    <lineage>
        <taxon>Bacteria</taxon>
        <taxon>Bacillati</taxon>
        <taxon>Actinomycetota</taxon>
        <taxon>Actinomycetes</taxon>
        <taxon>Mycobacteriales</taxon>
        <taxon>Mycobacteriaceae</taxon>
        <taxon>Mycobacteroides</taxon>
    </lineage>
</organism>
<evidence type="ECO:0000256" key="4">
    <source>
        <dbReference type="ARBA" id="ARBA00023159"/>
    </source>
</evidence>
<dbReference type="InterPro" id="IPR036388">
    <property type="entry name" value="WH-like_DNA-bd_sf"/>
</dbReference>
<proteinExistence type="inferred from homology"/>
<dbReference type="PANTHER" id="PTHR30346">
    <property type="entry name" value="TRANSCRIPTIONAL DUAL REGULATOR HCAR-RELATED"/>
    <property type="match status" value="1"/>
</dbReference>
<evidence type="ECO:0000256" key="5">
    <source>
        <dbReference type="ARBA" id="ARBA00023163"/>
    </source>
</evidence>
<evidence type="ECO:0000259" key="7">
    <source>
        <dbReference type="PROSITE" id="PS50931"/>
    </source>
</evidence>
<evidence type="ECO:0000256" key="3">
    <source>
        <dbReference type="ARBA" id="ARBA00023125"/>
    </source>
</evidence>
<dbReference type="SUPFAM" id="SSF46785">
    <property type="entry name" value="Winged helix' DNA-binding domain"/>
    <property type="match status" value="1"/>
</dbReference>
<reference evidence="8 9" key="1">
    <citation type="submission" date="2016-01" db="EMBL/GenBank/DDBJ databases">
        <title>Mycobacterium immunogenum strain CD11_6 genome sequencing and assembly.</title>
        <authorList>
            <person name="Kaur G."/>
            <person name="Nair G.R."/>
            <person name="Mayilraj S."/>
        </authorList>
    </citation>
    <scope>NUCLEOTIDE SEQUENCE [LARGE SCALE GENOMIC DNA]</scope>
    <source>
        <strain evidence="8 9">CD11-6</strain>
    </source>
</reference>